<dbReference type="GO" id="GO:0006890">
    <property type="term" value="P:retrograde vesicle-mediated transport, Golgi to endoplasmic reticulum"/>
    <property type="evidence" value="ECO:0007669"/>
    <property type="project" value="InterPro"/>
</dbReference>
<proteinExistence type="inferred from homology"/>
<reference evidence="13 14" key="1">
    <citation type="submission" date="2020-07" db="EMBL/GenBank/DDBJ databases">
        <title>The yeast mating-type switching endonuclease HO is a domesticated member of an unorthodox homing genetic element family.</title>
        <authorList>
            <person name="Coughlan A.Y."/>
            <person name="Lombardi L."/>
            <person name="Braun-Galleani S."/>
            <person name="Martos A.R."/>
            <person name="Galeote V."/>
            <person name="Bigey F."/>
            <person name="Dequin S."/>
            <person name="Byrne K.P."/>
            <person name="Wolfe K.H."/>
        </authorList>
    </citation>
    <scope>NUCLEOTIDE SEQUENCE [LARGE SCALE GENOMIC DNA]</scope>
    <source>
        <strain evidence="13 14">NRRL Y-6702</strain>
    </source>
</reference>
<feature type="domain" description="Sec20 C-terminal" evidence="12">
    <location>
        <begin position="176"/>
        <end position="266"/>
    </location>
</feature>
<keyword evidence="8 11" id="KW-0472">Membrane</keyword>
<gene>
    <name evidence="13" type="ORF">HG535_0H03430</name>
</gene>
<dbReference type="InterPro" id="IPR005606">
    <property type="entry name" value="Sec20"/>
</dbReference>
<dbReference type="GO" id="GO:0005789">
    <property type="term" value="C:endoplasmic reticulum membrane"/>
    <property type="evidence" value="ECO:0007669"/>
    <property type="project" value="UniProtKB-SubCell"/>
</dbReference>
<evidence type="ECO:0000256" key="8">
    <source>
        <dbReference type="ARBA" id="ARBA00023136"/>
    </source>
</evidence>
<keyword evidence="14" id="KW-1185">Reference proteome</keyword>
<feature type="transmembrane region" description="Helical" evidence="11">
    <location>
        <begin position="247"/>
        <end position="267"/>
    </location>
</feature>
<feature type="coiled-coil region" evidence="10">
    <location>
        <begin position="6"/>
        <end position="33"/>
    </location>
</feature>
<evidence type="ECO:0000256" key="2">
    <source>
        <dbReference type="ARBA" id="ARBA00022448"/>
    </source>
</evidence>
<dbReference type="EMBL" id="CP058611">
    <property type="protein sequence ID" value="QLG75016.1"/>
    <property type="molecule type" value="Genomic_DNA"/>
</dbReference>
<evidence type="ECO:0000259" key="12">
    <source>
        <dbReference type="Pfam" id="PF03908"/>
    </source>
</evidence>
<feature type="transmembrane region" description="Helical" evidence="11">
    <location>
        <begin position="273"/>
        <end position="292"/>
    </location>
</feature>
<comment type="subcellular location">
    <subcellularLocation>
        <location evidence="1">Endoplasmic reticulum membrane</location>
        <topology evidence="1">Single-pass type IV membrane protein</topology>
    </subcellularLocation>
</comment>
<evidence type="ECO:0000256" key="1">
    <source>
        <dbReference type="ARBA" id="ARBA00004163"/>
    </source>
</evidence>
<name>A0A7H9B9G2_ZYGMR</name>
<evidence type="ECO:0000256" key="10">
    <source>
        <dbReference type="SAM" id="Coils"/>
    </source>
</evidence>
<dbReference type="RefSeq" id="XP_037146741.1">
    <property type="nucleotide sequence ID" value="XM_037290846.1"/>
</dbReference>
<dbReference type="InterPro" id="IPR056173">
    <property type="entry name" value="Sec20_C"/>
</dbReference>
<dbReference type="GeneID" id="59238819"/>
<dbReference type="GO" id="GO:0005484">
    <property type="term" value="F:SNAP receptor activity"/>
    <property type="evidence" value="ECO:0007669"/>
    <property type="project" value="InterPro"/>
</dbReference>
<accession>A0A7H9B9G2</accession>
<dbReference type="PANTHER" id="PTHR12825">
    <property type="entry name" value="BNIP1-RELATED"/>
    <property type="match status" value="1"/>
</dbReference>
<evidence type="ECO:0000256" key="4">
    <source>
        <dbReference type="ARBA" id="ARBA00022824"/>
    </source>
</evidence>
<dbReference type="AlphaFoldDB" id="A0A7H9B9G2"/>
<comment type="similarity">
    <text evidence="9">Belongs to the SEC20 family.</text>
</comment>
<dbReference type="KEGG" id="zmk:HG535_0H03430"/>
<evidence type="ECO:0000256" key="7">
    <source>
        <dbReference type="ARBA" id="ARBA00023054"/>
    </source>
</evidence>
<keyword evidence="7 10" id="KW-0175">Coiled coil</keyword>
<evidence type="ECO:0000256" key="9">
    <source>
        <dbReference type="ARBA" id="ARBA00037934"/>
    </source>
</evidence>
<keyword evidence="6 11" id="KW-1133">Transmembrane helix</keyword>
<protein>
    <recommendedName>
        <fullName evidence="12">Sec20 C-terminal domain-containing protein</fullName>
    </recommendedName>
</protein>
<evidence type="ECO:0000313" key="13">
    <source>
        <dbReference type="EMBL" id="QLG75016.1"/>
    </source>
</evidence>
<evidence type="ECO:0000256" key="6">
    <source>
        <dbReference type="ARBA" id="ARBA00022989"/>
    </source>
</evidence>
<dbReference type="OrthoDB" id="46868at2759"/>
<keyword evidence="3 11" id="KW-0812">Transmembrane</keyword>
<keyword evidence="4" id="KW-0256">Endoplasmic reticulum</keyword>
<keyword evidence="5" id="KW-0931">ER-Golgi transport</keyword>
<organism evidence="13 14">
    <name type="scientific">Zygotorulaspora mrakii</name>
    <name type="common">Zygosaccharomyces mrakii</name>
    <dbReference type="NCBI Taxonomy" id="42260"/>
    <lineage>
        <taxon>Eukaryota</taxon>
        <taxon>Fungi</taxon>
        <taxon>Dikarya</taxon>
        <taxon>Ascomycota</taxon>
        <taxon>Saccharomycotina</taxon>
        <taxon>Saccharomycetes</taxon>
        <taxon>Saccharomycetales</taxon>
        <taxon>Saccharomycetaceae</taxon>
        <taxon>Zygotorulaspora</taxon>
    </lineage>
</organism>
<evidence type="ECO:0000256" key="3">
    <source>
        <dbReference type="ARBA" id="ARBA00022692"/>
    </source>
</evidence>
<sequence length="342" mass="39842">MVLQKLEALETLEDSLLAKLEELEIDHREVNEKEESNFTTQIADMIMKYESQLKAATLSMNYAHRGLKVKWLRMAEKNDCNTLAILQNDQEIRNPDENEAIVTSLKELLRMIDWISQFRIKFRETMKKRHLNKIIARDYRRDEMIEENLEQYKGVKVEEQKTEFGHSTTKDKLLNKTKHLSSKLLKGSQILQSGILQSDLNLDELRQQTHNLTTVNDKYTQFESVFLKTNQLVKTLEKASHREKRDVYIALGFLCLSAAWVLWRRIFKLPIKLVLFVLFRFFKGILATMGFVSKISSANKKILAVPVRIPETAQLPVTKPSIDSIEHAVEEAMNRILSHDEL</sequence>
<evidence type="ECO:0000313" key="14">
    <source>
        <dbReference type="Proteomes" id="UP000509704"/>
    </source>
</evidence>
<dbReference type="Pfam" id="PF03908">
    <property type="entry name" value="Sec20"/>
    <property type="match status" value="1"/>
</dbReference>
<dbReference type="Proteomes" id="UP000509704">
    <property type="component" value="Chromosome 8"/>
</dbReference>
<keyword evidence="2" id="KW-0813">Transport</keyword>
<evidence type="ECO:0000256" key="11">
    <source>
        <dbReference type="SAM" id="Phobius"/>
    </source>
</evidence>
<evidence type="ECO:0000256" key="5">
    <source>
        <dbReference type="ARBA" id="ARBA00022892"/>
    </source>
</evidence>
<dbReference type="PANTHER" id="PTHR12825:SF0">
    <property type="entry name" value="VESICLE TRANSPORT PROTEIN SEC20"/>
    <property type="match status" value="1"/>
</dbReference>
<dbReference type="GO" id="GO:0031201">
    <property type="term" value="C:SNARE complex"/>
    <property type="evidence" value="ECO:0007669"/>
    <property type="project" value="TreeGrafter"/>
</dbReference>